<protein>
    <recommendedName>
        <fullName evidence="3">ABM domain-containing protein</fullName>
    </recommendedName>
</protein>
<evidence type="ECO:0000313" key="2">
    <source>
        <dbReference type="Proteomes" id="UP000578688"/>
    </source>
</evidence>
<reference evidence="1 2" key="1">
    <citation type="submission" date="2020-07" db="EMBL/GenBank/DDBJ databases">
        <title>Genomic analyses of the natural microbiome of Caenorhabditis elegans.</title>
        <authorList>
            <person name="Samuel B."/>
        </authorList>
    </citation>
    <scope>NUCLEOTIDE SEQUENCE [LARGE SCALE GENOMIC DNA]</scope>
    <source>
        <strain evidence="1 2">BIGb0408</strain>
    </source>
</reference>
<dbReference type="Proteomes" id="UP000578688">
    <property type="component" value="Unassembled WGS sequence"/>
</dbReference>
<proteinExistence type="predicted"/>
<evidence type="ECO:0000313" key="1">
    <source>
        <dbReference type="EMBL" id="NYH72281.1"/>
    </source>
</evidence>
<sequence>MSPVSNVIEFEAKKGEDLQLEVLLLLKYIKQVSVRCTDCSLKRTQVANGWIIELVWYDANAMHDHLSSKPLEILANLLIAKCSRVSFGALVSAAA</sequence>
<organism evidence="1 2">
    <name type="scientific">Phytopseudomonas flavescens</name>
    <dbReference type="NCBI Taxonomy" id="29435"/>
    <lineage>
        <taxon>Bacteria</taxon>
        <taxon>Pseudomonadati</taxon>
        <taxon>Pseudomonadota</taxon>
        <taxon>Gammaproteobacteria</taxon>
        <taxon>Pseudomonadales</taxon>
        <taxon>Pseudomonadaceae</taxon>
        <taxon>Phytopseudomonas</taxon>
    </lineage>
</organism>
<comment type="caution">
    <text evidence="1">The sequence shown here is derived from an EMBL/GenBank/DDBJ whole genome shotgun (WGS) entry which is preliminary data.</text>
</comment>
<dbReference type="RefSeq" id="WP_179537912.1">
    <property type="nucleotide sequence ID" value="NZ_JACBYV010000001.1"/>
</dbReference>
<dbReference type="AlphaFoldDB" id="A0A7Y9XIZ8"/>
<evidence type="ECO:0008006" key="3">
    <source>
        <dbReference type="Google" id="ProtNLM"/>
    </source>
</evidence>
<dbReference type="EMBL" id="JACBYV010000001">
    <property type="protein sequence ID" value="NYH72281.1"/>
    <property type="molecule type" value="Genomic_DNA"/>
</dbReference>
<gene>
    <name evidence="1" type="ORF">FHR27_000891</name>
</gene>
<name>A0A7Y9XIZ8_9GAMM</name>
<accession>A0A7Y9XIZ8</accession>
<keyword evidence="2" id="KW-1185">Reference proteome</keyword>